<evidence type="ECO:0000256" key="2">
    <source>
        <dbReference type="ARBA" id="ARBA00022448"/>
    </source>
</evidence>
<dbReference type="SUPFAM" id="SSF54611">
    <property type="entry name" value="SecB-like"/>
    <property type="match status" value="1"/>
</dbReference>
<comment type="similarity">
    <text evidence="1 6">Belongs to the SecB family.</text>
</comment>
<dbReference type="EMBL" id="FOCM01000003">
    <property type="protein sequence ID" value="SEN24963.1"/>
    <property type="molecule type" value="Genomic_DNA"/>
</dbReference>
<evidence type="ECO:0000313" key="9">
    <source>
        <dbReference type="Proteomes" id="UP000199372"/>
    </source>
</evidence>
<dbReference type="Proteomes" id="UP000199372">
    <property type="component" value="Unassembled WGS sequence"/>
</dbReference>
<keyword evidence="9" id="KW-1185">Reference proteome</keyword>
<dbReference type="GO" id="GO:0006457">
    <property type="term" value="P:protein folding"/>
    <property type="evidence" value="ECO:0007669"/>
    <property type="project" value="UniProtKB-UniRule"/>
</dbReference>
<name>A0A1H8EZQ6_9RHOB</name>
<evidence type="ECO:0000256" key="3">
    <source>
        <dbReference type="ARBA" id="ARBA00022927"/>
    </source>
</evidence>
<dbReference type="InterPro" id="IPR035958">
    <property type="entry name" value="SecB-like_sf"/>
</dbReference>
<dbReference type="PRINTS" id="PR01594">
    <property type="entry name" value="SECBCHAPRONE"/>
</dbReference>
<organism evidence="8 9">
    <name type="scientific">Palleronia pelagia</name>
    <dbReference type="NCBI Taxonomy" id="387096"/>
    <lineage>
        <taxon>Bacteria</taxon>
        <taxon>Pseudomonadati</taxon>
        <taxon>Pseudomonadota</taxon>
        <taxon>Alphaproteobacteria</taxon>
        <taxon>Rhodobacterales</taxon>
        <taxon>Roseobacteraceae</taxon>
        <taxon>Palleronia</taxon>
    </lineage>
</organism>
<dbReference type="OrthoDB" id="9795145at2"/>
<dbReference type="GO" id="GO:0051262">
    <property type="term" value="P:protein tetramerization"/>
    <property type="evidence" value="ECO:0007669"/>
    <property type="project" value="InterPro"/>
</dbReference>
<evidence type="ECO:0000256" key="4">
    <source>
        <dbReference type="ARBA" id="ARBA00023010"/>
    </source>
</evidence>
<evidence type="ECO:0000256" key="5">
    <source>
        <dbReference type="ARBA" id="ARBA00023186"/>
    </source>
</evidence>
<comment type="function">
    <text evidence="6">One of the proteins required for the normal export of preproteins out of the cell cytoplasm. It is a molecular chaperone that binds to a subset of precursor proteins, maintaining them in a translocation-competent state. It also specifically binds to its receptor SecA.</text>
</comment>
<dbReference type="NCBIfam" id="TIGR00809">
    <property type="entry name" value="secB"/>
    <property type="match status" value="1"/>
</dbReference>
<feature type="region of interest" description="Disordered" evidence="7">
    <location>
        <begin position="1"/>
        <end position="27"/>
    </location>
</feature>
<dbReference type="PANTHER" id="PTHR36918">
    <property type="match status" value="1"/>
</dbReference>
<protein>
    <recommendedName>
        <fullName evidence="6">Protein-export protein SecB</fullName>
    </recommendedName>
</protein>
<keyword evidence="6" id="KW-0963">Cytoplasm</keyword>
<dbReference type="HAMAP" id="MF_00821">
    <property type="entry name" value="SecB"/>
    <property type="match status" value="1"/>
</dbReference>
<keyword evidence="2 6" id="KW-0813">Transport</keyword>
<keyword evidence="4 6" id="KW-0811">Translocation</keyword>
<evidence type="ECO:0000256" key="7">
    <source>
        <dbReference type="SAM" id="MobiDB-lite"/>
    </source>
</evidence>
<dbReference type="GO" id="GO:0051082">
    <property type="term" value="F:unfolded protein binding"/>
    <property type="evidence" value="ECO:0007669"/>
    <property type="project" value="InterPro"/>
</dbReference>
<dbReference type="InterPro" id="IPR003708">
    <property type="entry name" value="SecB"/>
</dbReference>
<dbReference type="GO" id="GO:0015031">
    <property type="term" value="P:protein transport"/>
    <property type="evidence" value="ECO:0007669"/>
    <property type="project" value="UniProtKB-UniRule"/>
</dbReference>
<evidence type="ECO:0000256" key="1">
    <source>
        <dbReference type="ARBA" id="ARBA00009990"/>
    </source>
</evidence>
<dbReference type="AlphaFoldDB" id="A0A1H8EZQ6"/>
<reference evidence="9" key="1">
    <citation type="submission" date="2016-10" db="EMBL/GenBank/DDBJ databases">
        <authorList>
            <person name="Varghese N."/>
            <person name="Submissions S."/>
        </authorList>
    </citation>
    <scope>NUCLEOTIDE SEQUENCE [LARGE SCALE GENOMIC DNA]</scope>
    <source>
        <strain evidence="9">DSM 26893</strain>
    </source>
</reference>
<evidence type="ECO:0000256" key="6">
    <source>
        <dbReference type="HAMAP-Rule" id="MF_00821"/>
    </source>
</evidence>
<dbReference type="Gene3D" id="3.10.420.10">
    <property type="entry name" value="SecB-like"/>
    <property type="match status" value="1"/>
</dbReference>
<sequence>MAENEPQDTTAAPQNNANGQTPAQPQLRPLGQFIRDLSFENILVSKTVSGEVKPDVSVQVSLDAKKRGEDSGQYEVIGKFKITSKNKGSEETLFLMELEYGGVFEAKNVPEEQLHPFLLIEGPRLMFPYIRRIVSDVTRDGGFPALNLEPIDFVALYRQGIAQRQAAQQAQATDTPAN</sequence>
<feature type="compositionally biased region" description="Polar residues" evidence="7">
    <location>
        <begin position="7"/>
        <end position="24"/>
    </location>
</feature>
<keyword evidence="3 6" id="KW-0653">Protein transport</keyword>
<comment type="subunit">
    <text evidence="6">Homotetramer, a dimer of dimers. One homotetramer interacts with 1 SecA dimer.</text>
</comment>
<proteinExistence type="inferred from homology"/>
<dbReference type="NCBIfam" id="NF004392">
    <property type="entry name" value="PRK05751.1-3"/>
    <property type="match status" value="1"/>
</dbReference>
<keyword evidence="5 6" id="KW-0143">Chaperone</keyword>
<dbReference type="GO" id="GO:0005737">
    <property type="term" value="C:cytoplasm"/>
    <property type="evidence" value="ECO:0007669"/>
    <property type="project" value="UniProtKB-SubCell"/>
</dbReference>
<evidence type="ECO:0000313" key="8">
    <source>
        <dbReference type="EMBL" id="SEN24963.1"/>
    </source>
</evidence>
<comment type="subcellular location">
    <subcellularLocation>
        <location evidence="6">Cytoplasm</location>
    </subcellularLocation>
</comment>
<gene>
    <name evidence="6" type="primary">secB</name>
    <name evidence="8" type="ORF">SAMN04488011_103161</name>
</gene>
<dbReference type="Pfam" id="PF02556">
    <property type="entry name" value="SecB"/>
    <property type="match status" value="1"/>
</dbReference>
<dbReference type="PANTHER" id="PTHR36918:SF1">
    <property type="entry name" value="PROTEIN-EXPORT PROTEIN SECB"/>
    <property type="match status" value="1"/>
</dbReference>
<accession>A0A1H8EZQ6</accession>
<dbReference type="RefSeq" id="WP_091844978.1">
    <property type="nucleotide sequence ID" value="NZ_FOCM01000003.1"/>
</dbReference>